<keyword evidence="3" id="KW-1185">Reference proteome</keyword>
<organism evidence="2 3">
    <name type="scientific">Dendrobium catenatum</name>
    <dbReference type="NCBI Taxonomy" id="906689"/>
    <lineage>
        <taxon>Eukaryota</taxon>
        <taxon>Viridiplantae</taxon>
        <taxon>Streptophyta</taxon>
        <taxon>Embryophyta</taxon>
        <taxon>Tracheophyta</taxon>
        <taxon>Spermatophyta</taxon>
        <taxon>Magnoliopsida</taxon>
        <taxon>Liliopsida</taxon>
        <taxon>Asparagales</taxon>
        <taxon>Orchidaceae</taxon>
        <taxon>Epidendroideae</taxon>
        <taxon>Malaxideae</taxon>
        <taxon>Dendrobiinae</taxon>
        <taxon>Dendrobium</taxon>
    </lineage>
</organism>
<evidence type="ECO:0000313" key="2">
    <source>
        <dbReference type="EMBL" id="PKU67228.1"/>
    </source>
</evidence>
<evidence type="ECO:0000313" key="3">
    <source>
        <dbReference type="Proteomes" id="UP000233837"/>
    </source>
</evidence>
<name>A0A2I0VUY6_9ASPA</name>
<dbReference type="PANTHER" id="PTHR47747:SF3">
    <property type="entry name" value="OS03G0853600 PROTEIN"/>
    <property type="match status" value="1"/>
</dbReference>
<accession>A0A2I0VUY6</accession>
<feature type="coiled-coil region" evidence="1">
    <location>
        <begin position="163"/>
        <end position="234"/>
    </location>
</feature>
<gene>
    <name evidence="2" type="ORF">MA16_Dca018722</name>
</gene>
<reference evidence="2 3" key="2">
    <citation type="journal article" date="2017" name="Nature">
        <title>The Apostasia genome and the evolution of orchids.</title>
        <authorList>
            <person name="Zhang G.Q."/>
            <person name="Liu K.W."/>
            <person name="Li Z."/>
            <person name="Lohaus R."/>
            <person name="Hsiao Y.Y."/>
            <person name="Niu S.C."/>
            <person name="Wang J.Y."/>
            <person name="Lin Y.C."/>
            <person name="Xu Q."/>
            <person name="Chen L.J."/>
            <person name="Yoshida K."/>
            <person name="Fujiwara S."/>
            <person name="Wang Z.W."/>
            <person name="Zhang Y.Q."/>
            <person name="Mitsuda N."/>
            <person name="Wang M."/>
            <person name="Liu G.H."/>
            <person name="Pecoraro L."/>
            <person name="Huang H.X."/>
            <person name="Xiao X.J."/>
            <person name="Lin M."/>
            <person name="Wu X.Y."/>
            <person name="Wu W.L."/>
            <person name="Chen Y.Y."/>
            <person name="Chang S.B."/>
            <person name="Sakamoto S."/>
            <person name="Ohme-Takagi M."/>
            <person name="Yagi M."/>
            <person name="Zeng S.J."/>
            <person name="Shen C.Y."/>
            <person name="Yeh C.M."/>
            <person name="Luo Y.B."/>
            <person name="Tsai W.C."/>
            <person name="Van de Peer Y."/>
            <person name="Liu Z.J."/>
        </authorList>
    </citation>
    <scope>NUCLEOTIDE SEQUENCE [LARGE SCALE GENOMIC DNA]</scope>
    <source>
        <tissue evidence="2">The whole plant</tissue>
    </source>
</reference>
<dbReference type="Proteomes" id="UP000233837">
    <property type="component" value="Unassembled WGS sequence"/>
</dbReference>
<keyword evidence="1" id="KW-0175">Coiled coil</keyword>
<dbReference type="AlphaFoldDB" id="A0A2I0VUY6"/>
<proteinExistence type="predicted"/>
<protein>
    <submittedName>
        <fullName evidence="2">Uncharacterized protein</fullName>
    </submittedName>
</protein>
<reference evidence="2 3" key="1">
    <citation type="journal article" date="2016" name="Sci. Rep.">
        <title>The Dendrobium catenatum Lindl. genome sequence provides insights into polysaccharide synthase, floral development and adaptive evolution.</title>
        <authorList>
            <person name="Zhang G.Q."/>
            <person name="Xu Q."/>
            <person name="Bian C."/>
            <person name="Tsai W.C."/>
            <person name="Yeh C.M."/>
            <person name="Liu K.W."/>
            <person name="Yoshida K."/>
            <person name="Zhang L.S."/>
            <person name="Chang S.B."/>
            <person name="Chen F."/>
            <person name="Shi Y."/>
            <person name="Su Y.Y."/>
            <person name="Zhang Y.Q."/>
            <person name="Chen L.J."/>
            <person name="Yin Y."/>
            <person name="Lin M."/>
            <person name="Huang H."/>
            <person name="Deng H."/>
            <person name="Wang Z.W."/>
            <person name="Zhu S.L."/>
            <person name="Zhao X."/>
            <person name="Deng C."/>
            <person name="Niu S.C."/>
            <person name="Huang J."/>
            <person name="Wang M."/>
            <person name="Liu G.H."/>
            <person name="Yang H.J."/>
            <person name="Xiao X.J."/>
            <person name="Hsiao Y.Y."/>
            <person name="Wu W.L."/>
            <person name="Chen Y.Y."/>
            <person name="Mitsuda N."/>
            <person name="Ohme-Takagi M."/>
            <person name="Luo Y.B."/>
            <person name="Van de Peer Y."/>
            <person name="Liu Z.J."/>
        </authorList>
    </citation>
    <scope>NUCLEOTIDE SEQUENCE [LARGE SCALE GENOMIC DNA]</scope>
    <source>
        <tissue evidence="2">The whole plant</tissue>
    </source>
</reference>
<dbReference type="PANTHER" id="PTHR47747">
    <property type="entry name" value="RIBONUCLEASE P PROTEIN SUBUNIT P38-LIKE PROTEIN"/>
    <property type="match status" value="1"/>
</dbReference>
<dbReference type="EMBL" id="KZ503213">
    <property type="protein sequence ID" value="PKU67228.1"/>
    <property type="molecule type" value="Genomic_DNA"/>
</dbReference>
<evidence type="ECO:0000256" key="1">
    <source>
        <dbReference type="SAM" id="Coils"/>
    </source>
</evidence>
<sequence length="516" mass="58997">MMSKASLSEPWRACVATWLAFVDYCFRDGGSMTARFTEIHPAFGFWATSATTWTTLMAAGEENPNPKPDPTSMDDTSALLSSYLGLSFAVFLGFIPRFSLSHVASLQSRNRILSLKLFHAEEQLDQMSSRRKEDSKANARVVEIFASHRHAWQQEEKRFLHRIEAAADEIAALRSRISEMERTEADLRCSVERLRGEVAERDEMLDLMSRRESVAGVEREAELWKNEAEEVLDAEDEVEGGYCCGYERMGTIRVPKEMEPVPESCFVEESVDLDDMAMMYCRGNRFRPSFSPASASSKLWTEGPNAEWQDLQFDSHESTYYGKHHVARREYPWKVNNDAAGVSSKLKLLEQELSNLEKVDKVELTKVPLLLRKLWKRYQSLAGKIDDLCRRMQLTDVCEPSLSPDFRTQKQTVYLVEASALQHRAKEMRQKLNALHAETAKTYLGDELTGQAKLAMRRSLDSIRNSFKEMQRNLEIWLARIMGDLEGILARDGDSRVRDYYISGTLLSDNSNLFAK</sequence>